<proteinExistence type="predicted"/>
<evidence type="ECO:0000256" key="1">
    <source>
        <dbReference type="SAM" id="MobiDB-lite"/>
    </source>
</evidence>
<evidence type="ECO:0000313" key="3">
    <source>
        <dbReference type="Proteomes" id="UP000014062"/>
    </source>
</evidence>
<feature type="compositionally biased region" description="Low complexity" evidence="1">
    <location>
        <begin position="30"/>
        <end position="56"/>
    </location>
</feature>
<dbReference type="RefSeq" id="WP_003978163.1">
    <property type="nucleotide sequence ID" value="NZ_CM001889.1"/>
</dbReference>
<dbReference type="Proteomes" id="UP000014062">
    <property type="component" value="Chromosome"/>
</dbReference>
<organism evidence="2 3">
    <name type="scientific">Streptomyces lividans 1326</name>
    <dbReference type="NCBI Taxonomy" id="1200984"/>
    <lineage>
        <taxon>Bacteria</taxon>
        <taxon>Bacillati</taxon>
        <taxon>Actinomycetota</taxon>
        <taxon>Actinomycetes</taxon>
        <taxon>Kitasatosporales</taxon>
        <taxon>Streptomycetaceae</taxon>
        <taxon>Streptomyces</taxon>
    </lineage>
</organism>
<feature type="region of interest" description="Disordered" evidence="1">
    <location>
        <begin position="19"/>
        <end position="56"/>
    </location>
</feature>
<name>A0A7U9DK21_STRLI</name>
<dbReference type="Gene3D" id="3.40.50.720">
    <property type="entry name" value="NAD(P)-binding Rossmann-like Domain"/>
    <property type="match status" value="1"/>
</dbReference>
<reference evidence="3" key="1">
    <citation type="journal article" date="2013" name="Genome Biol. Evol.">
        <title>The genome sequence of Streptomyces lividans 66 reveals a novel tRNA-dependent peptide biosynthetic system within a metal-related genomic island.</title>
        <authorList>
            <person name="Cruz-Morales P."/>
            <person name="Vijgenboom E."/>
            <person name="Iruegas-Bocardo F."/>
            <person name="Girard G."/>
            <person name="Yanez-Guerra L.A."/>
            <person name="Ramos-Aboites H.E."/>
            <person name="Pernodet J.L."/>
            <person name="Anne J."/>
            <person name="van Wezel G.P."/>
            <person name="Barona-Gomez F."/>
        </authorList>
    </citation>
    <scope>NUCLEOTIDE SEQUENCE [LARGE SCALE GENOMIC DNA]</scope>
    <source>
        <strain evidence="3">1326</strain>
    </source>
</reference>
<sequence>MALVDADDIADVAVHALTDDRAPNTDLVLTAPRPSTTTGSPPSAPGPAAGRSSTAA</sequence>
<dbReference type="EMBL" id="CM001889">
    <property type="protein sequence ID" value="EOY45394.1"/>
    <property type="molecule type" value="Genomic_DNA"/>
</dbReference>
<protein>
    <submittedName>
        <fullName evidence="2">Uncharacterized protein</fullName>
    </submittedName>
</protein>
<dbReference type="Gene3D" id="3.90.25.10">
    <property type="entry name" value="UDP-galactose 4-epimerase, domain 1"/>
    <property type="match status" value="1"/>
</dbReference>
<evidence type="ECO:0000313" key="2">
    <source>
        <dbReference type="EMBL" id="EOY45394.1"/>
    </source>
</evidence>
<gene>
    <name evidence="2" type="ORF">SLI_0675</name>
</gene>
<dbReference type="AlphaFoldDB" id="A0A7U9DK21"/>
<accession>A0A7U9DK21</accession>